<dbReference type="PANTHER" id="PTHR43133:SF8">
    <property type="entry name" value="RNA POLYMERASE SIGMA FACTOR HI_1459-RELATED"/>
    <property type="match status" value="1"/>
</dbReference>
<dbReference type="InterPro" id="IPR013324">
    <property type="entry name" value="RNA_pol_sigma_r3/r4-like"/>
</dbReference>
<dbReference type="InterPro" id="IPR013325">
    <property type="entry name" value="RNA_pol_sigma_r2"/>
</dbReference>
<sequence>MPMPGNRTAPNEQELLALVATGDVQAFSQLFDHYRPFVYTSSLRMTGEEMLAEEIVQDTFLKVWLNKNTLTGIENFQGWLYRVAANLTLNAIKKERLHQRTIQEWLANIHDGEHYHGIEEDESKFRNILNAAIMRLPARQKETYELIKQQGYKRDEAAALLKISPETVKYHLDQAMKSIRAYCMAQTDGEIIAILCCLILFS</sequence>
<dbReference type="InterPro" id="IPR014284">
    <property type="entry name" value="RNA_pol_sigma-70_dom"/>
</dbReference>
<evidence type="ECO:0000259" key="7">
    <source>
        <dbReference type="Pfam" id="PF08281"/>
    </source>
</evidence>
<evidence type="ECO:0000256" key="5">
    <source>
        <dbReference type="ARBA" id="ARBA00023163"/>
    </source>
</evidence>
<dbReference type="KEGG" id="cbae:COR50_18900"/>
<evidence type="ECO:0000313" key="8">
    <source>
        <dbReference type="EMBL" id="ATL49072.1"/>
    </source>
</evidence>
<dbReference type="EMBL" id="CP023777">
    <property type="protein sequence ID" value="ATL49072.1"/>
    <property type="molecule type" value="Genomic_DNA"/>
</dbReference>
<dbReference type="GO" id="GO:0003677">
    <property type="term" value="F:DNA binding"/>
    <property type="evidence" value="ECO:0007669"/>
    <property type="project" value="UniProtKB-KW"/>
</dbReference>
<protein>
    <recommendedName>
        <fullName evidence="10">RNA polymerase sigma-70 factor</fullName>
    </recommendedName>
</protein>
<dbReference type="GO" id="GO:0006352">
    <property type="term" value="P:DNA-templated transcription initiation"/>
    <property type="evidence" value="ECO:0007669"/>
    <property type="project" value="InterPro"/>
</dbReference>
<dbReference type="Gene3D" id="1.10.10.10">
    <property type="entry name" value="Winged helix-like DNA-binding domain superfamily/Winged helix DNA-binding domain"/>
    <property type="match status" value="1"/>
</dbReference>
<accession>A0A291QYW1</accession>
<comment type="similarity">
    <text evidence="1">Belongs to the sigma-70 factor family. ECF subfamily.</text>
</comment>
<dbReference type="GO" id="GO:0016987">
    <property type="term" value="F:sigma factor activity"/>
    <property type="evidence" value="ECO:0007669"/>
    <property type="project" value="UniProtKB-KW"/>
</dbReference>
<keyword evidence="9" id="KW-1185">Reference proteome</keyword>
<dbReference type="SUPFAM" id="SSF88659">
    <property type="entry name" value="Sigma3 and sigma4 domains of RNA polymerase sigma factors"/>
    <property type="match status" value="1"/>
</dbReference>
<evidence type="ECO:0000256" key="3">
    <source>
        <dbReference type="ARBA" id="ARBA00023082"/>
    </source>
</evidence>
<dbReference type="Proteomes" id="UP000220133">
    <property type="component" value="Chromosome"/>
</dbReference>
<evidence type="ECO:0000259" key="6">
    <source>
        <dbReference type="Pfam" id="PF04542"/>
    </source>
</evidence>
<dbReference type="InterPro" id="IPR013249">
    <property type="entry name" value="RNA_pol_sigma70_r4_t2"/>
</dbReference>
<dbReference type="AlphaFoldDB" id="A0A291QYW1"/>
<dbReference type="InterPro" id="IPR007627">
    <property type="entry name" value="RNA_pol_sigma70_r2"/>
</dbReference>
<dbReference type="SUPFAM" id="SSF88946">
    <property type="entry name" value="Sigma2 domain of RNA polymerase sigma factors"/>
    <property type="match status" value="1"/>
</dbReference>
<keyword evidence="2" id="KW-0805">Transcription regulation</keyword>
<gene>
    <name evidence="8" type="ORF">COR50_18900</name>
</gene>
<dbReference type="Pfam" id="PF08281">
    <property type="entry name" value="Sigma70_r4_2"/>
    <property type="match status" value="1"/>
</dbReference>
<organism evidence="8 9">
    <name type="scientific">Chitinophaga caeni</name>
    <dbReference type="NCBI Taxonomy" id="2029983"/>
    <lineage>
        <taxon>Bacteria</taxon>
        <taxon>Pseudomonadati</taxon>
        <taxon>Bacteroidota</taxon>
        <taxon>Chitinophagia</taxon>
        <taxon>Chitinophagales</taxon>
        <taxon>Chitinophagaceae</taxon>
        <taxon>Chitinophaga</taxon>
    </lineage>
</organism>
<dbReference type="NCBIfam" id="TIGR02937">
    <property type="entry name" value="sigma70-ECF"/>
    <property type="match status" value="1"/>
</dbReference>
<dbReference type="InterPro" id="IPR039425">
    <property type="entry name" value="RNA_pol_sigma-70-like"/>
</dbReference>
<feature type="domain" description="RNA polymerase sigma-70 region 2" evidence="6">
    <location>
        <begin position="30"/>
        <end position="96"/>
    </location>
</feature>
<proteinExistence type="inferred from homology"/>
<evidence type="ECO:0000313" key="9">
    <source>
        <dbReference type="Proteomes" id="UP000220133"/>
    </source>
</evidence>
<evidence type="ECO:0000256" key="2">
    <source>
        <dbReference type="ARBA" id="ARBA00023015"/>
    </source>
</evidence>
<name>A0A291QYW1_9BACT</name>
<feature type="domain" description="RNA polymerase sigma factor 70 region 4 type 2" evidence="7">
    <location>
        <begin position="127"/>
        <end position="178"/>
    </location>
</feature>
<keyword evidence="3" id="KW-0731">Sigma factor</keyword>
<evidence type="ECO:0000256" key="1">
    <source>
        <dbReference type="ARBA" id="ARBA00010641"/>
    </source>
</evidence>
<dbReference type="InterPro" id="IPR036388">
    <property type="entry name" value="WH-like_DNA-bd_sf"/>
</dbReference>
<dbReference type="Gene3D" id="1.10.1740.10">
    <property type="match status" value="1"/>
</dbReference>
<keyword evidence="4" id="KW-0238">DNA-binding</keyword>
<reference evidence="8 9" key="1">
    <citation type="submission" date="2017-10" db="EMBL/GenBank/DDBJ databases">
        <title>Paenichitinophaga pekingensis gen. nov., sp. nov., isolated from activated sludge.</title>
        <authorList>
            <person name="Jin D."/>
            <person name="Kong X."/>
            <person name="Deng Y."/>
            <person name="Bai Z."/>
        </authorList>
    </citation>
    <scope>NUCLEOTIDE SEQUENCE [LARGE SCALE GENOMIC DNA]</scope>
    <source>
        <strain evidence="8 9">13</strain>
    </source>
</reference>
<keyword evidence="5" id="KW-0804">Transcription</keyword>
<evidence type="ECO:0000256" key="4">
    <source>
        <dbReference type="ARBA" id="ARBA00023125"/>
    </source>
</evidence>
<dbReference type="PANTHER" id="PTHR43133">
    <property type="entry name" value="RNA POLYMERASE ECF-TYPE SIGMA FACTO"/>
    <property type="match status" value="1"/>
</dbReference>
<evidence type="ECO:0008006" key="10">
    <source>
        <dbReference type="Google" id="ProtNLM"/>
    </source>
</evidence>
<dbReference type="Pfam" id="PF04542">
    <property type="entry name" value="Sigma70_r2"/>
    <property type="match status" value="1"/>
</dbReference>